<protein>
    <submittedName>
        <fullName evidence="3">Oxidoreductase</fullName>
    </submittedName>
</protein>
<dbReference type="InterPro" id="IPR020843">
    <property type="entry name" value="ER"/>
</dbReference>
<dbReference type="GO" id="GO:0016491">
    <property type="term" value="F:oxidoreductase activity"/>
    <property type="evidence" value="ECO:0007669"/>
    <property type="project" value="InterPro"/>
</dbReference>
<dbReference type="Pfam" id="PF08240">
    <property type="entry name" value="ADH_N"/>
    <property type="match status" value="1"/>
</dbReference>
<evidence type="ECO:0000313" key="4">
    <source>
        <dbReference type="Proteomes" id="UP000466187"/>
    </source>
</evidence>
<organism evidence="3 4">
    <name type="scientific">Mycolicibacterium gadium</name>
    <name type="common">Mycobacterium gadium</name>
    <dbReference type="NCBI Taxonomy" id="1794"/>
    <lineage>
        <taxon>Bacteria</taxon>
        <taxon>Bacillati</taxon>
        <taxon>Actinomycetota</taxon>
        <taxon>Actinomycetes</taxon>
        <taxon>Mycobacteriales</taxon>
        <taxon>Mycobacteriaceae</taxon>
        <taxon>Mycolicibacterium</taxon>
    </lineage>
</organism>
<dbReference type="EMBL" id="AP022608">
    <property type="protein sequence ID" value="BBZ21322.1"/>
    <property type="molecule type" value="Genomic_DNA"/>
</dbReference>
<dbReference type="InterPro" id="IPR013154">
    <property type="entry name" value="ADH-like_N"/>
</dbReference>
<dbReference type="SUPFAM" id="SSF51735">
    <property type="entry name" value="NAD(P)-binding Rossmann-fold domains"/>
    <property type="match status" value="1"/>
</dbReference>
<dbReference type="PANTHER" id="PTHR43677">
    <property type="entry name" value="SHORT-CHAIN DEHYDROGENASE/REDUCTASE"/>
    <property type="match status" value="1"/>
</dbReference>
<dbReference type="SMART" id="SM00829">
    <property type="entry name" value="PKS_ER"/>
    <property type="match status" value="1"/>
</dbReference>
<evidence type="ECO:0000313" key="3">
    <source>
        <dbReference type="EMBL" id="BBZ21322.1"/>
    </source>
</evidence>
<gene>
    <name evidence="3" type="ORF">MGAD_56570</name>
</gene>
<dbReference type="KEGG" id="mgad:MGAD_56570"/>
<dbReference type="Pfam" id="PF00107">
    <property type="entry name" value="ADH_zinc_N"/>
    <property type="match status" value="1"/>
</dbReference>
<dbReference type="Gene3D" id="3.90.180.10">
    <property type="entry name" value="Medium-chain alcohol dehydrogenases, catalytic domain"/>
    <property type="match status" value="1"/>
</dbReference>
<evidence type="ECO:0000256" key="1">
    <source>
        <dbReference type="SAM" id="MobiDB-lite"/>
    </source>
</evidence>
<dbReference type="AlphaFoldDB" id="A0A7I7WW79"/>
<accession>A0A7I7WW79</accession>
<proteinExistence type="predicted"/>
<dbReference type="InterPro" id="IPR036291">
    <property type="entry name" value="NAD(P)-bd_dom_sf"/>
</dbReference>
<evidence type="ECO:0000259" key="2">
    <source>
        <dbReference type="SMART" id="SM00829"/>
    </source>
</evidence>
<name>A0A7I7WW79_MYCGU</name>
<dbReference type="Gene3D" id="3.40.50.720">
    <property type="entry name" value="NAD(P)-binding Rossmann-like Domain"/>
    <property type="match status" value="1"/>
</dbReference>
<feature type="domain" description="Enoyl reductase (ER)" evidence="2">
    <location>
        <begin position="7"/>
        <end position="335"/>
    </location>
</feature>
<dbReference type="PANTHER" id="PTHR43677:SF4">
    <property type="entry name" value="QUINONE OXIDOREDUCTASE-LIKE PROTEIN 2"/>
    <property type="match status" value="1"/>
</dbReference>
<dbReference type="InterPro" id="IPR011032">
    <property type="entry name" value="GroES-like_sf"/>
</dbReference>
<dbReference type="Proteomes" id="UP000466187">
    <property type="component" value="Chromosome"/>
</dbReference>
<dbReference type="InterPro" id="IPR013149">
    <property type="entry name" value="ADH-like_C"/>
</dbReference>
<reference evidence="3 4" key="1">
    <citation type="journal article" date="2019" name="Emerg. Microbes Infect.">
        <title>Comprehensive subspecies identification of 175 nontuberculous mycobacteria species based on 7547 genomic profiles.</title>
        <authorList>
            <person name="Matsumoto Y."/>
            <person name="Kinjo T."/>
            <person name="Motooka D."/>
            <person name="Nabeya D."/>
            <person name="Jung N."/>
            <person name="Uechi K."/>
            <person name="Horii T."/>
            <person name="Iida T."/>
            <person name="Fujita J."/>
            <person name="Nakamura S."/>
        </authorList>
    </citation>
    <scope>NUCLEOTIDE SEQUENCE [LARGE SCALE GENOMIC DNA]</scope>
    <source>
        <strain evidence="3 4">JCM 12688</strain>
    </source>
</reference>
<dbReference type="InterPro" id="IPR051397">
    <property type="entry name" value="Zn-ADH-like_protein"/>
</dbReference>
<sequence length="340" mass="35414">MRVVKHGDPTEALEVADVPTPEPGPGEVRIAVSAASVNFGDIARCRGTVASVMGQIPFTLGMDVCGVVDAAGEGATEWVGRRVVAMTNQSLGGMAEFALAPATGTFEAPTELDDVSAAAFLLPFHVGHLALHRRAKLTAGETLLVVGGASAVGTAVIQLGVAAGANVIAVAGGPDKGRLCEQLGASFIDRTAAELFDEVNAHTDQRGVDVAVDLVGGELTETVWTCMALEGRYLPVGFNDDPQAGLTGRPLRKVSMGNFSILGVILGYGELPVEFRRFGLNMFGAEVGREVHAALLELVSARSVRPVVGRTITMDQVAAALDDHEHRRTTGRTVVRVAGD</sequence>
<dbReference type="SUPFAM" id="SSF50129">
    <property type="entry name" value="GroES-like"/>
    <property type="match status" value="1"/>
</dbReference>
<feature type="region of interest" description="Disordered" evidence="1">
    <location>
        <begin position="1"/>
        <end position="24"/>
    </location>
</feature>